<name>A0A9K3LEJ7_9STRA</name>
<reference evidence="1" key="2">
    <citation type="submission" date="2021-04" db="EMBL/GenBank/DDBJ databases">
        <authorList>
            <person name="Podell S."/>
        </authorList>
    </citation>
    <scope>NUCLEOTIDE SEQUENCE</scope>
    <source>
        <strain evidence="1">Hildebrandi</strain>
    </source>
</reference>
<keyword evidence="2" id="KW-1185">Reference proteome</keyword>
<organism evidence="1 2">
    <name type="scientific">Nitzschia inconspicua</name>
    <dbReference type="NCBI Taxonomy" id="303405"/>
    <lineage>
        <taxon>Eukaryota</taxon>
        <taxon>Sar</taxon>
        <taxon>Stramenopiles</taxon>
        <taxon>Ochrophyta</taxon>
        <taxon>Bacillariophyta</taxon>
        <taxon>Bacillariophyceae</taxon>
        <taxon>Bacillariophycidae</taxon>
        <taxon>Bacillariales</taxon>
        <taxon>Bacillariaceae</taxon>
        <taxon>Nitzschia</taxon>
    </lineage>
</organism>
<comment type="caution">
    <text evidence="1">The sequence shown here is derived from an EMBL/GenBank/DDBJ whole genome shotgun (WGS) entry which is preliminary data.</text>
</comment>
<gene>
    <name evidence="1" type="ORF">IV203_035207</name>
</gene>
<proteinExistence type="predicted"/>
<dbReference type="AlphaFoldDB" id="A0A9K3LEJ7"/>
<evidence type="ECO:0000313" key="1">
    <source>
        <dbReference type="EMBL" id="KAG7360108.1"/>
    </source>
</evidence>
<dbReference type="EMBL" id="JAGRRH010000013">
    <property type="protein sequence ID" value="KAG7360108.1"/>
    <property type="molecule type" value="Genomic_DNA"/>
</dbReference>
<evidence type="ECO:0000313" key="2">
    <source>
        <dbReference type="Proteomes" id="UP000693970"/>
    </source>
</evidence>
<dbReference type="Proteomes" id="UP000693970">
    <property type="component" value="Unassembled WGS sequence"/>
</dbReference>
<protein>
    <submittedName>
        <fullName evidence="1">Uncharacterized protein</fullName>
    </submittedName>
</protein>
<accession>A0A9K3LEJ7</accession>
<reference evidence="1" key="1">
    <citation type="journal article" date="2021" name="Sci. Rep.">
        <title>Diploid genomic architecture of Nitzschia inconspicua, an elite biomass production diatom.</title>
        <authorList>
            <person name="Oliver A."/>
            <person name="Podell S."/>
            <person name="Pinowska A."/>
            <person name="Traller J.C."/>
            <person name="Smith S.R."/>
            <person name="McClure R."/>
            <person name="Beliaev A."/>
            <person name="Bohutskyi P."/>
            <person name="Hill E.A."/>
            <person name="Rabines A."/>
            <person name="Zheng H."/>
            <person name="Allen L.Z."/>
            <person name="Kuo A."/>
            <person name="Grigoriev I.V."/>
            <person name="Allen A.E."/>
            <person name="Hazlebeck D."/>
            <person name="Allen E.E."/>
        </authorList>
    </citation>
    <scope>NUCLEOTIDE SEQUENCE</scope>
    <source>
        <strain evidence="1">Hildebrandi</strain>
    </source>
</reference>
<sequence length="91" mass="9635">MAKTTYIEKQWQWRANRNGKISLRCIMTWNGSSNGSSNGSRIDLQCVTTSGGGNGGRVAFTVAQVVVRETMDDSTVPLVADGGPAEAAGEN</sequence>